<evidence type="ECO:0000313" key="2">
    <source>
        <dbReference type="Proteomes" id="UP000290189"/>
    </source>
</evidence>
<protein>
    <submittedName>
        <fullName evidence="1">Uncharacterized protein</fullName>
    </submittedName>
</protein>
<gene>
    <name evidence="1" type="ORF">PLBR_LOCUS365</name>
</gene>
<organism evidence="1 2">
    <name type="scientific">Plasmodiophora brassicae</name>
    <name type="common">Clubroot disease agent</name>
    <dbReference type="NCBI Taxonomy" id="37360"/>
    <lineage>
        <taxon>Eukaryota</taxon>
        <taxon>Sar</taxon>
        <taxon>Rhizaria</taxon>
        <taxon>Endomyxa</taxon>
        <taxon>Phytomyxea</taxon>
        <taxon>Plasmodiophorida</taxon>
        <taxon>Plasmodiophoridae</taxon>
        <taxon>Plasmodiophora</taxon>
    </lineage>
</organism>
<reference evidence="1 2" key="1">
    <citation type="submission" date="2018-03" db="EMBL/GenBank/DDBJ databases">
        <authorList>
            <person name="Fogelqvist J."/>
        </authorList>
    </citation>
    <scope>NUCLEOTIDE SEQUENCE [LARGE SCALE GENOMIC DNA]</scope>
</reference>
<dbReference type="EMBL" id="OVEO01000001">
    <property type="protein sequence ID" value="SPQ93150.1"/>
    <property type="molecule type" value="Genomic_DNA"/>
</dbReference>
<proteinExistence type="predicted"/>
<dbReference type="Proteomes" id="UP000290189">
    <property type="component" value="Unassembled WGS sequence"/>
</dbReference>
<geneLocation type="mitochondrion" evidence="1"/>
<evidence type="ECO:0000313" key="1">
    <source>
        <dbReference type="EMBL" id="SPQ93150.1"/>
    </source>
</evidence>
<accession>A0A3P3XZA8</accession>
<name>A0A3P3XZA8_PLABS</name>
<keyword evidence="1" id="KW-0496">Mitochondrion</keyword>
<sequence>MTAPTDNRWSSSSSVVSCGYWSAWTPAPCLIHVLYRQRLHDIVRVESAVASIAIGRSPSHGRRAARVLVVTSDYRVWDVLVERKRGDDDRRAASPAVTVADRASCVGCCPGAQHCYSLPNGGIVVYGTASPTYLLSEGRIETVPSSPGRARIAVTLLAGASTSGTSSSMSCNAGGARPASARLRDCVTLRDDDDNEDVLLEGRVDGQVTWTTRRAHGVVCDMQEPVVGIHVVDDALLVVSSFGKILHLPTWTWIRIQDQVRQTVVQPPATVYFLDSQYRLRVADLSPTLSSSPVTCCRQCAPLVAQRSTLFDYAAGLADGLAARTFSNDVLFVNAANDKPVDLEAPRSLSATLRRIGQVSAAEANVLEASRVLDVRLHAGQVAIRLLQGPPGSLPACTLACRPMTSAGRRVLLDITLTNRSAMAIPGDAFMIDCIVKSHREAQTLTQTVSVPLERLGPAPASTTSVACCDRHDDSPIDVRIYVRLRSHSTYRDRQVPMVQILQQTIDVGDLARLSAAGIAGSLACMSTDRNALWIQSRLNAPADLPPPSPAPATMTSCRIAVIHSGSTSKSSLLDRLVTNGTTNRSSVPGSTAVLTLRPGSAAQLTVAAYDDTPIASVVVHCPDAQLLPLWRACIVRRLMELEDTGECPSVPTWTSVMVDDALPKASEAVQTFQERAADLRLQVDELANVESGLAGTVMSSVEWSRAGARVIREALAAYADLRTHVSVAIPFAVSPCN</sequence>
<dbReference type="AlphaFoldDB" id="A0A3P3XZA8"/>